<protein>
    <recommendedName>
        <fullName evidence="1">ABM domain-containing protein</fullName>
    </recommendedName>
</protein>
<reference evidence="2" key="1">
    <citation type="journal article" date="2020" name="Stud. Mycol.">
        <title>101 Dothideomycetes genomes: a test case for predicting lifestyles and emergence of pathogens.</title>
        <authorList>
            <person name="Haridas S."/>
            <person name="Albert R."/>
            <person name="Binder M."/>
            <person name="Bloem J."/>
            <person name="Labutti K."/>
            <person name="Salamov A."/>
            <person name="Andreopoulos B."/>
            <person name="Baker S."/>
            <person name="Barry K."/>
            <person name="Bills G."/>
            <person name="Bluhm B."/>
            <person name="Cannon C."/>
            <person name="Castanera R."/>
            <person name="Culley D."/>
            <person name="Daum C."/>
            <person name="Ezra D."/>
            <person name="Gonzalez J."/>
            <person name="Henrissat B."/>
            <person name="Kuo A."/>
            <person name="Liang C."/>
            <person name="Lipzen A."/>
            <person name="Lutzoni F."/>
            <person name="Magnuson J."/>
            <person name="Mondo S."/>
            <person name="Nolan M."/>
            <person name="Ohm R."/>
            <person name="Pangilinan J."/>
            <person name="Park H.-J."/>
            <person name="Ramirez L."/>
            <person name="Alfaro M."/>
            <person name="Sun H."/>
            <person name="Tritt A."/>
            <person name="Yoshinaga Y."/>
            <person name="Zwiers L.-H."/>
            <person name="Turgeon B."/>
            <person name="Goodwin S."/>
            <person name="Spatafora J."/>
            <person name="Crous P."/>
            <person name="Grigoriev I."/>
        </authorList>
    </citation>
    <scope>NUCLEOTIDE SEQUENCE</scope>
    <source>
        <strain evidence="2">CBS 690.94</strain>
    </source>
</reference>
<organism evidence="2 3">
    <name type="scientific">Karstenula rhodostoma CBS 690.94</name>
    <dbReference type="NCBI Taxonomy" id="1392251"/>
    <lineage>
        <taxon>Eukaryota</taxon>
        <taxon>Fungi</taxon>
        <taxon>Dikarya</taxon>
        <taxon>Ascomycota</taxon>
        <taxon>Pezizomycotina</taxon>
        <taxon>Dothideomycetes</taxon>
        <taxon>Pleosporomycetidae</taxon>
        <taxon>Pleosporales</taxon>
        <taxon>Massarineae</taxon>
        <taxon>Didymosphaeriaceae</taxon>
        <taxon>Karstenula</taxon>
    </lineage>
</organism>
<dbReference type="Gene3D" id="3.30.70.100">
    <property type="match status" value="1"/>
</dbReference>
<accession>A0A9P4UHB1</accession>
<evidence type="ECO:0000259" key="1">
    <source>
        <dbReference type="Pfam" id="PF03992"/>
    </source>
</evidence>
<comment type="caution">
    <text evidence="2">The sequence shown here is derived from an EMBL/GenBank/DDBJ whole genome shotgun (WGS) entry which is preliminary data.</text>
</comment>
<dbReference type="OrthoDB" id="4126315at2759"/>
<dbReference type="InterPro" id="IPR011008">
    <property type="entry name" value="Dimeric_a/b-barrel"/>
</dbReference>
<sequence>MSLHVTFHVDPSNVAAILKALKPAYDAVIAEPECVFYEVYQSADTPGRIKFVENWNASVEWFLEVQVKKEYYKEYIETTTPMWVKPRQHELYERAAGNEWVTVKDAMLK</sequence>
<dbReference type="Proteomes" id="UP000799764">
    <property type="component" value="Unassembled WGS sequence"/>
</dbReference>
<evidence type="ECO:0000313" key="3">
    <source>
        <dbReference type="Proteomes" id="UP000799764"/>
    </source>
</evidence>
<dbReference type="InterPro" id="IPR007138">
    <property type="entry name" value="ABM_dom"/>
</dbReference>
<name>A0A9P4UHB1_9PLEO</name>
<feature type="domain" description="ABM" evidence="1">
    <location>
        <begin position="3"/>
        <end position="56"/>
    </location>
</feature>
<dbReference type="Pfam" id="PF03992">
    <property type="entry name" value="ABM"/>
    <property type="match status" value="1"/>
</dbReference>
<keyword evidence="3" id="KW-1185">Reference proteome</keyword>
<dbReference type="AlphaFoldDB" id="A0A9P4UHB1"/>
<gene>
    <name evidence="2" type="ORF">P171DRAFT_468766</name>
</gene>
<dbReference type="SUPFAM" id="SSF54909">
    <property type="entry name" value="Dimeric alpha+beta barrel"/>
    <property type="match status" value="1"/>
</dbReference>
<evidence type="ECO:0000313" key="2">
    <source>
        <dbReference type="EMBL" id="KAF2450456.1"/>
    </source>
</evidence>
<proteinExistence type="predicted"/>
<dbReference type="EMBL" id="MU001493">
    <property type="protein sequence ID" value="KAF2450456.1"/>
    <property type="molecule type" value="Genomic_DNA"/>
</dbReference>